<keyword evidence="4" id="KW-1185">Reference proteome</keyword>
<sequence>MRKDKRKQVGRLGEELAARFLLQKGYVIRDRNWATRMGELDIIAMKDGQLVIVEVRTTWSAKFGYGLESVDFRKQQKLRRLAVLYLSRHRLHHLPLRFDVISVLWDEKDPQLNHIEGAF</sequence>
<dbReference type="PANTHER" id="PTHR34039:SF1">
    <property type="entry name" value="UPF0102 PROTEIN YRAN"/>
    <property type="match status" value="1"/>
</dbReference>
<evidence type="ECO:0000313" key="4">
    <source>
        <dbReference type="Proteomes" id="UP000633619"/>
    </source>
</evidence>
<dbReference type="NCBIfam" id="TIGR00252">
    <property type="entry name" value="YraN family protein"/>
    <property type="match status" value="1"/>
</dbReference>
<name>A0A8I1ABW1_THEIN</name>
<accession>A0A8I1ABW1</accession>
<dbReference type="Proteomes" id="UP000633619">
    <property type="component" value="Unassembled WGS sequence"/>
</dbReference>
<gene>
    <name evidence="3" type="ORF">I8U20_03095</name>
</gene>
<dbReference type="PANTHER" id="PTHR34039">
    <property type="entry name" value="UPF0102 PROTEIN YRAN"/>
    <property type="match status" value="1"/>
</dbReference>
<comment type="caution">
    <text evidence="3">The sequence shown here is derived from an EMBL/GenBank/DDBJ whole genome shotgun (WGS) entry which is preliminary data.</text>
</comment>
<dbReference type="InterPro" id="IPR011335">
    <property type="entry name" value="Restrct_endonuc-II-like"/>
</dbReference>
<dbReference type="InterPro" id="IPR003509">
    <property type="entry name" value="UPF0102_YraN-like"/>
</dbReference>
<dbReference type="SUPFAM" id="SSF52980">
    <property type="entry name" value="Restriction endonuclease-like"/>
    <property type="match status" value="1"/>
</dbReference>
<evidence type="ECO:0000256" key="1">
    <source>
        <dbReference type="ARBA" id="ARBA00006738"/>
    </source>
</evidence>
<evidence type="ECO:0000256" key="2">
    <source>
        <dbReference type="HAMAP-Rule" id="MF_00048"/>
    </source>
</evidence>
<organism evidence="3 4">
    <name type="scientific">Thermoactinomyces intermedius</name>
    <dbReference type="NCBI Taxonomy" id="2024"/>
    <lineage>
        <taxon>Bacteria</taxon>
        <taxon>Bacillati</taxon>
        <taxon>Bacillota</taxon>
        <taxon>Bacilli</taxon>
        <taxon>Bacillales</taxon>
        <taxon>Thermoactinomycetaceae</taxon>
        <taxon>Thermoactinomyces</taxon>
    </lineage>
</organism>
<dbReference type="Gene3D" id="3.40.1350.10">
    <property type="match status" value="1"/>
</dbReference>
<dbReference type="NCBIfam" id="NF009154">
    <property type="entry name" value="PRK12497.3-3"/>
    <property type="match status" value="1"/>
</dbReference>
<dbReference type="GO" id="GO:0003676">
    <property type="term" value="F:nucleic acid binding"/>
    <property type="evidence" value="ECO:0007669"/>
    <property type="project" value="InterPro"/>
</dbReference>
<dbReference type="AlphaFoldDB" id="A0A8I1ABW1"/>
<comment type="similarity">
    <text evidence="1 2">Belongs to the UPF0102 family.</text>
</comment>
<dbReference type="Pfam" id="PF02021">
    <property type="entry name" value="UPF0102"/>
    <property type="match status" value="1"/>
</dbReference>
<proteinExistence type="inferred from homology"/>
<dbReference type="EMBL" id="JAECVW010000001">
    <property type="protein sequence ID" value="MBH8594310.1"/>
    <property type="molecule type" value="Genomic_DNA"/>
</dbReference>
<evidence type="ECO:0000313" key="3">
    <source>
        <dbReference type="EMBL" id="MBH8594310.1"/>
    </source>
</evidence>
<protein>
    <recommendedName>
        <fullName evidence="2">UPF0102 protein I8U20_03095</fullName>
    </recommendedName>
</protein>
<dbReference type="InterPro" id="IPR011856">
    <property type="entry name" value="tRNA_endonuc-like_dom_sf"/>
</dbReference>
<dbReference type="NCBIfam" id="NF009150">
    <property type="entry name" value="PRK12497.1-3"/>
    <property type="match status" value="1"/>
</dbReference>
<dbReference type="RefSeq" id="WP_181730750.1">
    <property type="nucleotide sequence ID" value="NZ_JACEIR010000001.1"/>
</dbReference>
<reference evidence="3 4" key="1">
    <citation type="submission" date="2020-12" db="EMBL/GenBank/DDBJ databases">
        <title>WGS of Thermoactinomyces spp.</title>
        <authorList>
            <person name="Cheng K."/>
        </authorList>
    </citation>
    <scope>NUCLEOTIDE SEQUENCE [LARGE SCALE GENOMIC DNA]</scope>
    <source>
        <strain evidence="4">CICC 10671\DSM 43846</strain>
    </source>
</reference>
<dbReference type="HAMAP" id="MF_00048">
    <property type="entry name" value="UPF0102"/>
    <property type="match status" value="1"/>
</dbReference>
<dbReference type="CDD" id="cd20736">
    <property type="entry name" value="PoNe_Nuclease"/>
    <property type="match status" value="1"/>
</dbReference>